<dbReference type="EMBL" id="GGFM01009573">
    <property type="protein sequence ID" value="MBW30324.1"/>
    <property type="molecule type" value="Transcribed_RNA"/>
</dbReference>
<reference evidence="2" key="1">
    <citation type="submission" date="2018-01" db="EMBL/GenBank/DDBJ databases">
        <title>An insight into the sialome of Amazonian anophelines.</title>
        <authorList>
            <person name="Ribeiro J.M."/>
            <person name="Scarpassa V."/>
            <person name="Calvo E."/>
        </authorList>
    </citation>
    <scope>NUCLEOTIDE SEQUENCE</scope>
    <source>
        <tissue evidence="2">Salivary glands</tissue>
    </source>
</reference>
<evidence type="ECO:0000313" key="2">
    <source>
        <dbReference type="EMBL" id="MBW30324.1"/>
    </source>
</evidence>
<dbReference type="AlphaFoldDB" id="A0A2M3ZP36"/>
<organism evidence="2">
    <name type="scientific">Anopheles braziliensis</name>
    <dbReference type="NCBI Taxonomy" id="58242"/>
    <lineage>
        <taxon>Eukaryota</taxon>
        <taxon>Metazoa</taxon>
        <taxon>Ecdysozoa</taxon>
        <taxon>Arthropoda</taxon>
        <taxon>Hexapoda</taxon>
        <taxon>Insecta</taxon>
        <taxon>Pterygota</taxon>
        <taxon>Neoptera</taxon>
        <taxon>Endopterygota</taxon>
        <taxon>Diptera</taxon>
        <taxon>Nematocera</taxon>
        <taxon>Culicoidea</taxon>
        <taxon>Culicidae</taxon>
        <taxon>Anophelinae</taxon>
        <taxon>Anopheles</taxon>
    </lineage>
</organism>
<accession>A0A2M3ZP36</accession>
<feature type="chain" id="PRO_5014656294" evidence="1">
    <location>
        <begin position="24"/>
        <end position="78"/>
    </location>
</feature>
<sequence>MSFTWSASGSFTLIVITFQSVSPSSISAIVPRIFTCSTSPRRATRDPISSTSIGSLSPLQPVFASRWSGFSQVCGNAP</sequence>
<proteinExistence type="predicted"/>
<feature type="signal peptide" evidence="1">
    <location>
        <begin position="1"/>
        <end position="23"/>
    </location>
</feature>
<name>A0A2M3ZP36_9DIPT</name>
<evidence type="ECO:0000256" key="1">
    <source>
        <dbReference type="SAM" id="SignalP"/>
    </source>
</evidence>
<protein>
    <submittedName>
        <fullName evidence="2">Putative secreted peptide</fullName>
    </submittedName>
</protein>
<keyword evidence="1" id="KW-0732">Signal</keyword>